<dbReference type="Gene3D" id="4.10.530.10">
    <property type="entry name" value="Gamma-fibrinogen Carboxyl Terminal Fragment, domain 2"/>
    <property type="match status" value="1"/>
</dbReference>
<dbReference type="SUPFAM" id="SSF56496">
    <property type="entry name" value="Fibrinogen C-terminal domain-like"/>
    <property type="match status" value="1"/>
</dbReference>
<dbReference type="GO" id="GO:0070527">
    <property type="term" value="P:platelet aggregation"/>
    <property type="evidence" value="ECO:0007669"/>
    <property type="project" value="TreeGrafter"/>
</dbReference>
<dbReference type="Pfam" id="PF00147">
    <property type="entry name" value="Fibrinogen_C"/>
    <property type="match status" value="1"/>
</dbReference>
<evidence type="ECO:0000313" key="14">
    <source>
        <dbReference type="Proteomes" id="UP000694568"/>
    </source>
</evidence>
<dbReference type="NCBIfam" id="NF040941">
    <property type="entry name" value="GGGWT_bact"/>
    <property type="match status" value="1"/>
</dbReference>
<evidence type="ECO:0000256" key="7">
    <source>
        <dbReference type="ARBA" id="ARBA00023157"/>
    </source>
</evidence>
<sequence>MKMLRTSVAFLLHMVASLAAPVPCEENVVRLEAKIQGLMNVINNQHRYIQELHSSQAQHLEHIPNSHLGPENLYRDCSEVFADGNVASGLYVIRPDASPAALSVYCDMNNGGGWTVFQRRRDGKENFDRAWVEYKHGFGDLYSPDGEFWLGNKPLHGLTSQGNYTLRINMEDFEGNQRYAEYKNFKVDDEKDQYQLHVSEYTGNAGNALADGPPFAGQKWTSPGLGSSGVKFSTYDHKNDGDARCIRHSKSGWWFSRCDSGNLNGHYYKGPYQAMADDGVVWYTWHGWWYSIKSVVMMVRAADLEHPPLVIAPLPGQRDSRKAAGNIIDVPHGQ</sequence>
<keyword evidence="7" id="KW-1015">Disulfide bond</keyword>
<evidence type="ECO:0000256" key="8">
    <source>
        <dbReference type="ARBA" id="ARBA00039489"/>
    </source>
</evidence>
<dbReference type="PROSITE" id="PS00514">
    <property type="entry name" value="FIBRINOGEN_C_1"/>
    <property type="match status" value="1"/>
</dbReference>
<dbReference type="GO" id="GO:0042730">
    <property type="term" value="P:fibrinolysis"/>
    <property type="evidence" value="ECO:0007669"/>
    <property type="project" value="TreeGrafter"/>
</dbReference>
<keyword evidence="4" id="KW-0391">Immunity</keyword>
<evidence type="ECO:0000256" key="11">
    <source>
        <dbReference type="SAM" id="SignalP"/>
    </source>
</evidence>
<evidence type="ECO:0000256" key="6">
    <source>
        <dbReference type="ARBA" id="ARBA00023130"/>
    </source>
</evidence>
<dbReference type="GO" id="GO:0072377">
    <property type="term" value="P:blood coagulation, common pathway"/>
    <property type="evidence" value="ECO:0007669"/>
    <property type="project" value="TreeGrafter"/>
</dbReference>
<dbReference type="InterPro" id="IPR002181">
    <property type="entry name" value="Fibrinogen_a/b/g_C_dom"/>
</dbReference>
<evidence type="ECO:0000256" key="9">
    <source>
        <dbReference type="ARBA" id="ARBA00049639"/>
    </source>
</evidence>
<dbReference type="InterPro" id="IPR020837">
    <property type="entry name" value="Fibrinogen_CS"/>
</dbReference>
<evidence type="ECO:0000256" key="1">
    <source>
        <dbReference type="ARBA" id="ARBA00004613"/>
    </source>
</evidence>
<comment type="function">
    <text evidence="9">Immune suppressive molecule that inhibits antigen-specific T-cell activation by acting as a major ligand of LAG3. Responsible for LAG3 T-cell inhibitory function. Binds LAG3 independently from MHC class II (MHC-II). Secreted by, and promotes growth of, hepatocytes.</text>
</comment>
<dbReference type="GO" id="GO:0034116">
    <property type="term" value="P:positive regulation of heterotypic cell-cell adhesion"/>
    <property type="evidence" value="ECO:0007669"/>
    <property type="project" value="TreeGrafter"/>
</dbReference>
<dbReference type="GO" id="GO:0005201">
    <property type="term" value="F:extracellular matrix structural constituent"/>
    <property type="evidence" value="ECO:0007669"/>
    <property type="project" value="TreeGrafter"/>
</dbReference>
<dbReference type="OrthoDB" id="7725475at2759"/>
<feature type="domain" description="Fibrinogen C-terminal" evidence="12">
    <location>
        <begin position="68"/>
        <end position="303"/>
    </location>
</feature>
<dbReference type="Ensembl" id="ENSSLUT00000048182.1">
    <property type="protein sequence ID" value="ENSSLUP00000046745.1"/>
    <property type="gene ID" value="ENSSLUG00000020594.1"/>
</dbReference>
<comment type="subunit">
    <text evidence="10">Homodimer. Interacts (via the Fibrinogen C-terminal domain) with LAG3 (via Ig-like domains 1 and 2).</text>
</comment>
<keyword evidence="2" id="KW-0964">Secreted</keyword>
<reference evidence="13" key="2">
    <citation type="submission" date="2025-09" db="UniProtKB">
        <authorList>
            <consortium name="Ensembl"/>
        </authorList>
    </citation>
    <scope>IDENTIFICATION</scope>
</reference>
<dbReference type="InterPro" id="IPR036056">
    <property type="entry name" value="Fibrinogen-like_C"/>
</dbReference>
<dbReference type="GO" id="GO:0005577">
    <property type="term" value="C:fibrinogen complex"/>
    <property type="evidence" value="ECO:0007669"/>
    <property type="project" value="TreeGrafter"/>
</dbReference>
<reference evidence="13" key="1">
    <citation type="submission" date="2025-08" db="UniProtKB">
        <authorList>
            <consortium name="Ensembl"/>
        </authorList>
    </citation>
    <scope>IDENTIFICATION</scope>
</reference>
<dbReference type="PANTHER" id="PTHR47221:SF8">
    <property type="entry name" value="FIBRINOGEN LIKE 1A"/>
    <property type="match status" value="1"/>
</dbReference>
<dbReference type="GeneTree" id="ENSGT00940000163551"/>
<dbReference type="InterPro" id="IPR037579">
    <property type="entry name" value="FIB_ANG-like"/>
</dbReference>
<proteinExistence type="predicted"/>
<accession>A0A8C9ZVD5</accession>
<organism evidence="13 14">
    <name type="scientific">Sander lucioperca</name>
    <name type="common">Pike-perch</name>
    <name type="synonym">Perca lucioperca</name>
    <dbReference type="NCBI Taxonomy" id="283035"/>
    <lineage>
        <taxon>Eukaryota</taxon>
        <taxon>Metazoa</taxon>
        <taxon>Chordata</taxon>
        <taxon>Craniata</taxon>
        <taxon>Vertebrata</taxon>
        <taxon>Euteleostomi</taxon>
        <taxon>Actinopterygii</taxon>
        <taxon>Neopterygii</taxon>
        <taxon>Teleostei</taxon>
        <taxon>Neoteleostei</taxon>
        <taxon>Acanthomorphata</taxon>
        <taxon>Eupercaria</taxon>
        <taxon>Perciformes</taxon>
        <taxon>Percoidei</taxon>
        <taxon>Percidae</taxon>
        <taxon>Luciopercinae</taxon>
        <taxon>Sander</taxon>
    </lineage>
</organism>
<evidence type="ECO:0000256" key="5">
    <source>
        <dbReference type="ARBA" id="ARBA00023054"/>
    </source>
</evidence>
<dbReference type="InterPro" id="IPR014716">
    <property type="entry name" value="Fibrinogen_a/b/g_C_1"/>
</dbReference>
<gene>
    <name evidence="13" type="primary">LOC116059827</name>
</gene>
<feature type="signal peptide" evidence="11">
    <location>
        <begin position="1"/>
        <end position="19"/>
    </location>
</feature>
<evidence type="ECO:0000256" key="4">
    <source>
        <dbReference type="ARBA" id="ARBA00022859"/>
    </source>
</evidence>
<comment type="subcellular location">
    <subcellularLocation>
        <location evidence="1">Secreted</location>
    </subcellularLocation>
</comment>
<evidence type="ECO:0000259" key="12">
    <source>
        <dbReference type="PROSITE" id="PS51406"/>
    </source>
</evidence>
<dbReference type="RefSeq" id="XP_031168951.1">
    <property type="nucleotide sequence ID" value="XM_031313091.2"/>
</dbReference>
<evidence type="ECO:0000256" key="3">
    <source>
        <dbReference type="ARBA" id="ARBA00022729"/>
    </source>
</evidence>
<dbReference type="FunFam" id="3.90.215.10:FF:000001">
    <property type="entry name" value="Tenascin isoform 1"/>
    <property type="match status" value="1"/>
</dbReference>
<dbReference type="Proteomes" id="UP000694568">
    <property type="component" value="Unplaced"/>
</dbReference>
<dbReference type="KEGG" id="sluc:116059827"/>
<name>A0A8C9ZVD5_SANLU</name>
<dbReference type="Gene3D" id="3.90.215.10">
    <property type="entry name" value="Gamma Fibrinogen, chain A, domain 1"/>
    <property type="match status" value="1"/>
</dbReference>
<keyword evidence="5" id="KW-0175">Coiled coil</keyword>
<dbReference type="PROSITE" id="PS51406">
    <property type="entry name" value="FIBRINOGEN_C_2"/>
    <property type="match status" value="1"/>
</dbReference>
<dbReference type="AlphaFoldDB" id="A0A8C9ZVD5"/>
<evidence type="ECO:0000313" key="13">
    <source>
        <dbReference type="Ensembl" id="ENSSLUP00000046745.1"/>
    </source>
</evidence>
<keyword evidence="3 11" id="KW-0732">Signal</keyword>
<dbReference type="CDD" id="cd00087">
    <property type="entry name" value="FReD"/>
    <property type="match status" value="1"/>
</dbReference>
<dbReference type="SMART" id="SM00186">
    <property type="entry name" value="FBG"/>
    <property type="match status" value="1"/>
</dbReference>
<protein>
    <recommendedName>
        <fullName evidence="8">Fibrinogen-like protein 1</fullName>
    </recommendedName>
</protein>
<dbReference type="GO" id="GO:0030674">
    <property type="term" value="F:protein-macromolecule adaptor activity"/>
    <property type="evidence" value="ECO:0007669"/>
    <property type="project" value="TreeGrafter"/>
</dbReference>
<keyword evidence="14" id="KW-1185">Reference proteome</keyword>
<evidence type="ECO:0000256" key="2">
    <source>
        <dbReference type="ARBA" id="ARBA00022525"/>
    </source>
</evidence>
<keyword evidence="6" id="KW-1064">Adaptive immunity</keyword>
<dbReference type="GeneID" id="116059827"/>
<evidence type="ECO:0000256" key="10">
    <source>
        <dbReference type="ARBA" id="ARBA00049681"/>
    </source>
</evidence>
<dbReference type="GO" id="GO:0002250">
    <property type="term" value="P:adaptive immune response"/>
    <property type="evidence" value="ECO:0007669"/>
    <property type="project" value="UniProtKB-KW"/>
</dbReference>
<feature type="chain" id="PRO_5034164258" description="Fibrinogen-like protein 1" evidence="11">
    <location>
        <begin position="20"/>
        <end position="334"/>
    </location>
</feature>
<dbReference type="PANTHER" id="PTHR47221">
    <property type="entry name" value="FIBRINOGEN ALPHA CHAIN"/>
    <property type="match status" value="1"/>
</dbReference>